<dbReference type="InterPro" id="IPR036280">
    <property type="entry name" value="Multihaem_cyt_sf"/>
</dbReference>
<name>A0A382YMR6_9ZZZZ</name>
<reference evidence="1" key="1">
    <citation type="submission" date="2018-05" db="EMBL/GenBank/DDBJ databases">
        <authorList>
            <person name="Lanie J.A."/>
            <person name="Ng W.-L."/>
            <person name="Kazmierczak K.M."/>
            <person name="Andrzejewski T.M."/>
            <person name="Davidsen T.M."/>
            <person name="Wayne K.J."/>
            <person name="Tettelin H."/>
            <person name="Glass J.I."/>
            <person name="Rusch D."/>
            <person name="Podicherti R."/>
            <person name="Tsui H.-C.T."/>
            <person name="Winkler M.E."/>
        </authorList>
    </citation>
    <scope>NUCLEOTIDE SEQUENCE</scope>
</reference>
<dbReference type="EMBL" id="UINC01177083">
    <property type="protein sequence ID" value="SVD84523.1"/>
    <property type="molecule type" value="Genomic_DNA"/>
</dbReference>
<feature type="non-terminal residue" evidence="1">
    <location>
        <position position="172"/>
    </location>
</feature>
<protein>
    <recommendedName>
        <fullName evidence="2">Cytochrome c-552/4 domain-containing protein</fullName>
    </recommendedName>
</protein>
<dbReference type="AlphaFoldDB" id="A0A382YMR6"/>
<evidence type="ECO:0000313" key="1">
    <source>
        <dbReference type="EMBL" id="SVD84523.1"/>
    </source>
</evidence>
<proteinExistence type="predicted"/>
<evidence type="ECO:0008006" key="2">
    <source>
        <dbReference type="Google" id="ProtNLM"/>
    </source>
</evidence>
<dbReference type="Gene3D" id="1.10.1130.10">
    <property type="entry name" value="Flavocytochrome C3, Chain A"/>
    <property type="match status" value="1"/>
</dbReference>
<organism evidence="1">
    <name type="scientific">marine metagenome</name>
    <dbReference type="NCBI Taxonomy" id="408172"/>
    <lineage>
        <taxon>unclassified sequences</taxon>
        <taxon>metagenomes</taxon>
        <taxon>ecological metagenomes</taxon>
    </lineage>
</organism>
<gene>
    <name evidence="1" type="ORF">METZ01_LOCUS437377</name>
</gene>
<sequence>MALFIKSLIFSVFFFNIALSQLQDFIGSDSCESCHPDQFELWKSSTHGRAGGVPFSSNIKAPFDGKKIELKDGWFIPFQQDGHYYFRAQEKGFPEVKYKVSSVVGGGHLYGGGTQAFFSVFPDGSMRLLPFDYHPEKKTWFFETNDLSGWVPASKSLSMRMLTEWPPNRMMG</sequence>
<dbReference type="SUPFAM" id="SSF48695">
    <property type="entry name" value="Multiheme cytochromes"/>
    <property type="match status" value="1"/>
</dbReference>
<accession>A0A382YMR6</accession>